<dbReference type="InterPro" id="IPR038296">
    <property type="entry name" value="ParD_sf"/>
</dbReference>
<name>A0ABW0FNH4_9CAUL</name>
<gene>
    <name evidence="1" type="ORF">ACFPIE_05165</name>
</gene>
<evidence type="ECO:0000313" key="2">
    <source>
        <dbReference type="Proteomes" id="UP001596152"/>
    </source>
</evidence>
<dbReference type="SUPFAM" id="SSF47598">
    <property type="entry name" value="Ribbon-helix-helix"/>
    <property type="match status" value="1"/>
</dbReference>
<keyword evidence="2" id="KW-1185">Reference proteome</keyword>
<reference evidence="2" key="1">
    <citation type="journal article" date="2019" name="Int. J. Syst. Evol. Microbiol.">
        <title>The Global Catalogue of Microorganisms (GCM) 10K type strain sequencing project: providing services to taxonomists for standard genome sequencing and annotation.</title>
        <authorList>
            <consortium name="The Broad Institute Genomics Platform"/>
            <consortium name="The Broad Institute Genome Sequencing Center for Infectious Disease"/>
            <person name="Wu L."/>
            <person name="Ma J."/>
        </authorList>
    </citation>
    <scope>NUCLEOTIDE SEQUENCE [LARGE SCALE GENOMIC DNA]</scope>
    <source>
        <strain evidence="2">JCM 12125</strain>
    </source>
</reference>
<proteinExistence type="predicted"/>
<organism evidence="1 2">
    <name type="scientific">Brevundimonas staleyi</name>
    <dbReference type="NCBI Taxonomy" id="74326"/>
    <lineage>
        <taxon>Bacteria</taxon>
        <taxon>Pseudomonadati</taxon>
        <taxon>Pseudomonadota</taxon>
        <taxon>Alphaproteobacteria</taxon>
        <taxon>Caulobacterales</taxon>
        <taxon>Caulobacteraceae</taxon>
        <taxon>Brevundimonas</taxon>
    </lineage>
</organism>
<sequence>MSEDMKAYVDDQVSGRGYSTSSEFVRDLIRQDRERENLRALILKGAASPPGEEANEAWFEKRRARIRAHAG</sequence>
<dbReference type="CDD" id="cd22231">
    <property type="entry name" value="RHH_NikR_HicB-like"/>
    <property type="match status" value="1"/>
</dbReference>
<dbReference type="Gene3D" id="6.10.10.120">
    <property type="entry name" value="Antitoxin ParD1-like"/>
    <property type="match status" value="1"/>
</dbReference>
<evidence type="ECO:0000313" key="1">
    <source>
        <dbReference type="EMBL" id="MFC5343295.1"/>
    </source>
</evidence>
<dbReference type="EMBL" id="JBHSLF010000011">
    <property type="protein sequence ID" value="MFC5343295.1"/>
    <property type="molecule type" value="Genomic_DNA"/>
</dbReference>
<dbReference type="Proteomes" id="UP001596152">
    <property type="component" value="Unassembled WGS sequence"/>
</dbReference>
<dbReference type="InterPro" id="IPR010985">
    <property type="entry name" value="Ribbon_hlx_hlx"/>
</dbReference>
<comment type="caution">
    <text evidence="1">The sequence shown here is derived from an EMBL/GenBank/DDBJ whole genome shotgun (WGS) entry which is preliminary data.</text>
</comment>
<dbReference type="RefSeq" id="WP_374038894.1">
    <property type="nucleotide sequence ID" value="NZ_CP169082.1"/>
</dbReference>
<accession>A0ABW0FNH4</accession>
<protein>
    <submittedName>
        <fullName evidence="1">Type II toxin-antitoxin system ParD family antitoxin</fullName>
    </submittedName>
</protein>